<sequence>MSVESVWREIHATWGLLTSDEVLRVLGLAQADSTRVSVMRADGVLLAVKPGDVYVYPGFQFESGQVKPVIADLVDLARDVSWAQDDLAIWLCSPSGYFRGERPVEHLDQPDELLKKARDAATVEW</sequence>
<gene>
    <name evidence="1" type="ORF">E3O49_06865</name>
</gene>
<evidence type="ECO:0008006" key="3">
    <source>
        <dbReference type="Google" id="ProtNLM"/>
    </source>
</evidence>
<evidence type="ECO:0000313" key="1">
    <source>
        <dbReference type="EMBL" id="TFC48925.1"/>
    </source>
</evidence>
<dbReference type="EMBL" id="SOFY01000031">
    <property type="protein sequence ID" value="TFC48925.1"/>
    <property type="molecule type" value="Genomic_DNA"/>
</dbReference>
<name>A0AAQ2C6X7_9MICO</name>
<dbReference type="Proteomes" id="UP000297403">
    <property type="component" value="Unassembled WGS sequence"/>
</dbReference>
<keyword evidence="2" id="KW-1185">Reference proteome</keyword>
<organism evidence="1 2">
    <name type="scientific">Cryobacterium shii</name>
    <dbReference type="NCBI Taxonomy" id="1259235"/>
    <lineage>
        <taxon>Bacteria</taxon>
        <taxon>Bacillati</taxon>
        <taxon>Actinomycetota</taxon>
        <taxon>Actinomycetes</taxon>
        <taxon>Micrococcales</taxon>
        <taxon>Microbacteriaceae</taxon>
        <taxon>Cryobacterium</taxon>
    </lineage>
</organism>
<dbReference type="RefSeq" id="WP_134451241.1">
    <property type="nucleotide sequence ID" value="NZ_SOFY01000031.1"/>
</dbReference>
<reference evidence="1 2" key="1">
    <citation type="submission" date="2019-03" db="EMBL/GenBank/DDBJ databases">
        <title>Genomics of glacier-inhabiting Cryobacterium strains.</title>
        <authorList>
            <person name="Liu Q."/>
            <person name="Xin Y.-H."/>
        </authorList>
    </citation>
    <scope>NUCLEOTIDE SEQUENCE [LARGE SCALE GENOMIC DNA]</scope>
    <source>
        <strain evidence="2">TMT1-22</strain>
    </source>
</reference>
<dbReference type="AlphaFoldDB" id="A0AAQ2C6X7"/>
<accession>A0AAQ2C6X7</accession>
<protein>
    <recommendedName>
        <fullName evidence="3">DUF2384 domain-containing protein</fullName>
    </recommendedName>
</protein>
<proteinExistence type="predicted"/>
<comment type="caution">
    <text evidence="1">The sequence shown here is derived from an EMBL/GenBank/DDBJ whole genome shotgun (WGS) entry which is preliminary data.</text>
</comment>
<evidence type="ECO:0000313" key="2">
    <source>
        <dbReference type="Proteomes" id="UP000297403"/>
    </source>
</evidence>